<comment type="caution">
    <text evidence="2">The sequence shown here is derived from an EMBL/GenBank/DDBJ whole genome shotgun (WGS) entry which is preliminary data.</text>
</comment>
<evidence type="ECO:0000313" key="2">
    <source>
        <dbReference type="EMBL" id="MCQ4949761.1"/>
    </source>
</evidence>
<dbReference type="AlphaFoldDB" id="A0AAW5KA03"/>
<keyword evidence="1" id="KW-0472">Membrane</keyword>
<gene>
    <name evidence="2" type="ORF">NE646_08795</name>
</gene>
<keyword evidence="1" id="KW-0812">Transmembrane</keyword>
<proteinExistence type="predicted"/>
<evidence type="ECO:0000256" key="1">
    <source>
        <dbReference type="SAM" id="Phobius"/>
    </source>
</evidence>
<organism evidence="2 3">
    <name type="scientific">Bittarella massiliensis</name>
    <name type="common">ex Durand et al. 2017</name>
    <dbReference type="NCBI Taxonomy" id="1720313"/>
    <lineage>
        <taxon>Bacteria</taxon>
        <taxon>Bacillati</taxon>
        <taxon>Bacillota</taxon>
        <taxon>Clostridia</taxon>
        <taxon>Eubacteriales</taxon>
        <taxon>Oscillospiraceae</taxon>
        <taxon>Bittarella (ex Durand et al. 2017)</taxon>
    </lineage>
</organism>
<dbReference type="Proteomes" id="UP001205063">
    <property type="component" value="Unassembled WGS sequence"/>
</dbReference>
<name>A0AAW5KA03_9FIRM</name>
<dbReference type="EMBL" id="JANGAB010000004">
    <property type="protein sequence ID" value="MCQ4949761.1"/>
    <property type="molecule type" value="Genomic_DNA"/>
</dbReference>
<protein>
    <submittedName>
        <fullName evidence="2">Uncharacterized protein</fullName>
    </submittedName>
</protein>
<evidence type="ECO:0000313" key="3">
    <source>
        <dbReference type="Proteomes" id="UP001205063"/>
    </source>
</evidence>
<keyword evidence="1" id="KW-1133">Transmembrane helix</keyword>
<sequence>MKVFYWVLLIVAVCFCVAGLMGHPAAWGAAALCFFAAVMAIVGQRKKHGDEK</sequence>
<feature type="transmembrane region" description="Helical" evidence="1">
    <location>
        <begin position="26"/>
        <end position="43"/>
    </location>
</feature>
<accession>A0AAW5KA03</accession>
<dbReference type="RefSeq" id="WP_256136233.1">
    <property type="nucleotide sequence ID" value="NZ_JANGAB010000004.1"/>
</dbReference>
<reference evidence="2" key="1">
    <citation type="submission" date="2022-06" db="EMBL/GenBank/DDBJ databases">
        <title>Isolation of gut microbiota from human fecal samples.</title>
        <authorList>
            <person name="Pamer E.G."/>
            <person name="Barat B."/>
            <person name="Waligurski E."/>
            <person name="Medina S."/>
            <person name="Paddock L."/>
            <person name="Mostad J."/>
        </authorList>
    </citation>
    <scope>NUCLEOTIDE SEQUENCE</scope>
    <source>
        <strain evidence="2">DFI.7.96</strain>
    </source>
</reference>